<evidence type="ECO:0000313" key="11">
    <source>
        <dbReference type="EMBL" id="KAK9046733.1"/>
    </source>
</evidence>
<dbReference type="PANTHER" id="PTHR31576">
    <property type="entry name" value="TATA BOX-BINDING PROTEIN-ASSOCIATED FACTOR RNA POLYMERASE I SUBUNIT B"/>
    <property type="match status" value="1"/>
</dbReference>
<proteinExistence type="inferred from homology"/>
<keyword evidence="7" id="KW-0238">DNA-binding</keyword>
<dbReference type="EMBL" id="JBBPBN010000001">
    <property type="protein sequence ID" value="KAK9046733.1"/>
    <property type="molecule type" value="Genomic_DNA"/>
</dbReference>
<feature type="region of interest" description="Disordered" evidence="10">
    <location>
        <begin position="546"/>
        <end position="595"/>
    </location>
</feature>
<evidence type="ECO:0000256" key="7">
    <source>
        <dbReference type="ARBA" id="ARBA00023125"/>
    </source>
</evidence>
<evidence type="ECO:0000256" key="1">
    <source>
        <dbReference type="ARBA" id="ARBA00004604"/>
    </source>
</evidence>
<feature type="region of interest" description="Disordered" evidence="10">
    <location>
        <begin position="396"/>
        <end position="443"/>
    </location>
</feature>
<evidence type="ECO:0000256" key="5">
    <source>
        <dbReference type="ARBA" id="ARBA00022833"/>
    </source>
</evidence>
<comment type="caution">
    <text evidence="11">The sequence shown here is derived from an EMBL/GenBank/DDBJ whole genome shotgun (WGS) entry which is preliminary data.</text>
</comment>
<dbReference type="InterPro" id="IPR033599">
    <property type="entry name" value="TAF1B/Rrn7"/>
</dbReference>
<keyword evidence="3" id="KW-0479">Metal-binding</keyword>
<evidence type="ECO:0000256" key="4">
    <source>
        <dbReference type="ARBA" id="ARBA00022771"/>
    </source>
</evidence>
<evidence type="ECO:0008006" key="13">
    <source>
        <dbReference type="Google" id="ProtNLM"/>
    </source>
</evidence>
<evidence type="ECO:0000313" key="12">
    <source>
        <dbReference type="Proteomes" id="UP001396334"/>
    </source>
</evidence>
<keyword evidence="9" id="KW-0539">Nucleus</keyword>
<dbReference type="PANTHER" id="PTHR31576:SF2">
    <property type="entry name" value="TATA BOX-BINDING PROTEIN-ASSOCIATED FACTOR RNA POLYMERASE I SUBUNIT B"/>
    <property type="match status" value="1"/>
</dbReference>
<dbReference type="Proteomes" id="UP001396334">
    <property type="component" value="Unassembled WGS sequence"/>
</dbReference>
<organism evidence="11 12">
    <name type="scientific">Hibiscus sabdariffa</name>
    <name type="common">roselle</name>
    <dbReference type="NCBI Taxonomy" id="183260"/>
    <lineage>
        <taxon>Eukaryota</taxon>
        <taxon>Viridiplantae</taxon>
        <taxon>Streptophyta</taxon>
        <taxon>Embryophyta</taxon>
        <taxon>Tracheophyta</taxon>
        <taxon>Spermatophyta</taxon>
        <taxon>Magnoliopsida</taxon>
        <taxon>eudicotyledons</taxon>
        <taxon>Gunneridae</taxon>
        <taxon>Pentapetalae</taxon>
        <taxon>rosids</taxon>
        <taxon>malvids</taxon>
        <taxon>Malvales</taxon>
        <taxon>Malvaceae</taxon>
        <taxon>Malvoideae</taxon>
        <taxon>Hibiscus</taxon>
    </lineage>
</organism>
<accession>A0ABR2UB23</accession>
<comment type="similarity">
    <text evidence="2">Belongs to the RRN7/TAF1B family.</text>
</comment>
<evidence type="ECO:0000256" key="2">
    <source>
        <dbReference type="ARBA" id="ARBA00006899"/>
    </source>
</evidence>
<keyword evidence="12" id="KW-1185">Reference proteome</keyword>
<feature type="compositionally biased region" description="Basic and acidic residues" evidence="10">
    <location>
        <begin position="579"/>
        <end position="595"/>
    </location>
</feature>
<keyword evidence="4" id="KW-0863">Zinc-finger</keyword>
<comment type="subcellular location">
    <subcellularLocation>
        <location evidence="1">Nucleus</location>
        <location evidence="1">Nucleolus</location>
    </subcellularLocation>
</comment>
<evidence type="ECO:0000256" key="8">
    <source>
        <dbReference type="ARBA" id="ARBA00023163"/>
    </source>
</evidence>
<name>A0ABR2UB23_9ROSI</name>
<keyword evidence="5" id="KW-0862">Zinc</keyword>
<evidence type="ECO:0000256" key="6">
    <source>
        <dbReference type="ARBA" id="ARBA00023015"/>
    </source>
</evidence>
<feature type="compositionally biased region" description="Basic and acidic residues" evidence="10">
    <location>
        <begin position="546"/>
        <end position="572"/>
    </location>
</feature>
<keyword evidence="8" id="KW-0804">Transcription</keyword>
<feature type="compositionally biased region" description="Basic and acidic residues" evidence="10">
    <location>
        <begin position="404"/>
        <end position="418"/>
    </location>
</feature>
<keyword evidence="6" id="KW-0805">Transcription regulation</keyword>
<evidence type="ECO:0000256" key="3">
    <source>
        <dbReference type="ARBA" id="ARBA00022723"/>
    </source>
</evidence>
<sequence length="779" mass="87380">MEEDCSQWTCNMCGNTGMADGSDGYFYCLRCGSQADDIIDTGVADEDFVEKGIQGGAVYLASHTRHARQTAIPAQPISQVNPQSQQFWSNLSQDGIGDGMGPSGTSDFGSYSACAYSYEGYYQEVRNRYVMGLQMMIEAQCEALVEKFNVKPLICGIVGPIWLRFVASTGVFDDGWADEAIHQSEIQKSGEVEDFKPHSRHKAEPHNIHGKRALTIWNKYLRKKIPLSCSLVISFLGCHIAREAVLPTDLIKWSVEGELTYFDAFVEIEKRIGQSLPPFPLSLRSMFRPAHAYSAQQLESLAATVAQCIGLNLPPVNFYGIASRYLKELSIPVEKILPHSCRIYEWVMPPELRLSANYSGLPTRVHVMSVLIVAIRILYDINGLGVWEKSLSSHNLPSRSTEALSKDHASSPKERDGAENGFGSHSADDLGTSSTRNPLSDHESKFDAAELLRNLEARYNEIYKAYGGVKCTRDLSKSMPSYLQFCQDVVFARSEPAVDFFHEEKTLIDKLWNYYQEEKVSQPAEGLGEPHSSAGIQYKAKKLVRDNEYHSSPSHDGRTSHEDISTQRHSDVDNSFMTSEEHKNPEPSDKVSAETNEYRAIRLMKKNMEENRFRYIPPRVKLRRLDYLQYARKRDEGAIIYVAHADYYILLRACAMVAEVDMRILHVGVLCIERRLDCCYVVCMHVSETEDGSVNFNATADYRQLRKVKVMQRRLAPPSSEIGGCDHNGTSQARLVIVNTLNLKIRSAADAIVEQRCAQSCCLCPIALTIQVSITTSSA</sequence>
<evidence type="ECO:0000256" key="10">
    <source>
        <dbReference type="SAM" id="MobiDB-lite"/>
    </source>
</evidence>
<gene>
    <name evidence="11" type="ORF">V6N11_052611</name>
</gene>
<protein>
    <recommendedName>
        <fullName evidence="13">TATA box-binding protein-associated factor RNA polymerase I subunit B</fullName>
    </recommendedName>
</protein>
<evidence type="ECO:0000256" key="9">
    <source>
        <dbReference type="ARBA" id="ARBA00023242"/>
    </source>
</evidence>
<reference evidence="11 12" key="1">
    <citation type="journal article" date="2024" name="G3 (Bethesda)">
        <title>Genome assembly of Hibiscus sabdariffa L. provides insights into metabolisms of medicinal natural products.</title>
        <authorList>
            <person name="Kim T."/>
        </authorList>
    </citation>
    <scope>NUCLEOTIDE SEQUENCE [LARGE SCALE GENOMIC DNA]</scope>
    <source>
        <strain evidence="11">TK-2024</strain>
        <tissue evidence="11">Old leaves</tissue>
    </source>
</reference>